<comment type="caution">
    <text evidence="9">The sequence shown here is derived from an EMBL/GenBank/DDBJ whole genome shotgun (WGS) entry which is preliminary data.</text>
</comment>
<dbReference type="Proteomes" id="UP000440004">
    <property type="component" value="Unassembled WGS sequence"/>
</dbReference>
<dbReference type="PANTHER" id="PTHR42756:SF1">
    <property type="entry name" value="TRANSCRIPTIONAL REPRESSOR OF EMRAB OPERON"/>
    <property type="match status" value="1"/>
</dbReference>
<reference evidence="9 10" key="1">
    <citation type="submission" date="2019-10" db="EMBL/GenBank/DDBJ databases">
        <title>Alkalibaculum tamaniensis sp.nov., a new alkaliphilic acetogen, isolated on methoxylated aromatics from a mud volcano.</title>
        <authorList>
            <person name="Khomyakova M.A."/>
            <person name="Merkel A.Y."/>
            <person name="Bonch-Osmolovskaya E.A."/>
            <person name="Slobodkin A.I."/>
        </authorList>
    </citation>
    <scope>NUCLEOTIDE SEQUENCE [LARGE SCALE GENOMIC DNA]</scope>
    <source>
        <strain evidence="9 10">M08DMB</strain>
    </source>
</reference>
<keyword evidence="4" id="KW-0804">Transcription</keyword>
<dbReference type="InterPro" id="IPR000835">
    <property type="entry name" value="HTH_MarR-typ"/>
</dbReference>
<dbReference type="EMBL" id="WHNX01000003">
    <property type="protein sequence ID" value="MPW24601.1"/>
    <property type="molecule type" value="Genomic_DNA"/>
</dbReference>
<comment type="similarity">
    <text evidence="5">Belongs to the SarZ family.</text>
</comment>
<dbReference type="InterPro" id="IPR036390">
    <property type="entry name" value="WH_DNA-bd_sf"/>
</dbReference>
<gene>
    <name evidence="9" type="ORF">GC105_02185</name>
</gene>
<evidence type="ECO:0000256" key="2">
    <source>
        <dbReference type="ARBA" id="ARBA00023015"/>
    </source>
</evidence>
<dbReference type="AlphaFoldDB" id="A0A6A7K5H0"/>
<evidence type="ECO:0000256" key="7">
    <source>
        <dbReference type="ARBA" id="ARBA00047207"/>
    </source>
</evidence>
<dbReference type="PANTHER" id="PTHR42756">
    <property type="entry name" value="TRANSCRIPTIONAL REGULATOR, MARR"/>
    <property type="match status" value="1"/>
</dbReference>
<evidence type="ECO:0000256" key="3">
    <source>
        <dbReference type="ARBA" id="ARBA00023125"/>
    </source>
</evidence>
<keyword evidence="3" id="KW-0238">DNA-binding</keyword>
<dbReference type="Gene3D" id="1.10.10.10">
    <property type="entry name" value="Winged helix-like DNA-binding domain superfamily/Winged helix DNA-binding domain"/>
    <property type="match status" value="1"/>
</dbReference>
<dbReference type="GO" id="GO:0003700">
    <property type="term" value="F:DNA-binding transcription factor activity"/>
    <property type="evidence" value="ECO:0007669"/>
    <property type="project" value="InterPro"/>
</dbReference>
<dbReference type="RefSeq" id="WP_152801251.1">
    <property type="nucleotide sequence ID" value="NZ_WHNX01000003.1"/>
</dbReference>
<name>A0A6A7K5H0_9FIRM</name>
<dbReference type="GO" id="GO:0003677">
    <property type="term" value="F:DNA binding"/>
    <property type="evidence" value="ECO:0007669"/>
    <property type="project" value="UniProtKB-KW"/>
</dbReference>
<evidence type="ECO:0000259" key="8">
    <source>
        <dbReference type="PROSITE" id="PS50995"/>
    </source>
</evidence>
<evidence type="ECO:0000313" key="10">
    <source>
        <dbReference type="Proteomes" id="UP000440004"/>
    </source>
</evidence>
<comment type="subcellular location">
    <subcellularLocation>
        <location evidence="1">Cytoplasm</location>
    </subcellularLocation>
</comment>
<keyword evidence="2" id="KW-0805">Transcription regulation</keyword>
<dbReference type="PROSITE" id="PS50995">
    <property type="entry name" value="HTH_MARR_2"/>
    <property type="match status" value="1"/>
</dbReference>
<dbReference type="InterPro" id="IPR055166">
    <property type="entry name" value="Transc_reg_Sar_Rot_HTH"/>
</dbReference>
<accession>A0A6A7K5H0</accession>
<dbReference type="Pfam" id="PF22381">
    <property type="entry name" value="Staph_reg_Sar_Rot"/>
    <property type="match status" value="1"/>
</dbReference>
<dbReference type="PRINTS" id="PR00598">
    <property type="entry name" value="HTHMARR"/>
</dbReference>
<feature type="domain" description="HTH marR-type" evidence="8">
    <location>
        <begin position="5"/>
        <end position="139"/>
    </location>
</feature>
<dbReference type="GO" id="GO:0005737">
    <property type="term" value="C:cytoplasm"/>
    <property type="evidence" value="ECO:0007669"/>
    <property type="project" value="UniProtKB-SubCell"/>
</dbReference>
<evidence type="ECO:0000256" key="6">
    <source>
        <dbReference type="ARBA" id="ARBA00047188"/>
    </source>
</evidence>
<sequence length="145" mass="16499">MKEIHDVLNNALVLIFNLVLKSEEKFIRNLGVNLSIAEIHTIDAIAKVEKKTMSEVASNLSITLGTLTASINNLEKKGYVERNRSQVDRRVVLVNITQRGEDVVEQHRAFHKEMIKDIVANLNTREELALVKALDNLIDYFMSKK</sequence>
<keyword evidence="10" id="KW-1185">Reference proteome</keyword>
<organism evidence="9 10">
    <name type="scientific">Alkalibaculum sporogenes</name>
    <dbReference type="NCBI Taxonomy" id="2655001"/>
    <lineage>
        <taxon>Bacteria</taxon>
        <taxon>Bacillati</taxon>
        <taxon>Bacillota</taxon>
        <taxon>Clostridia</taxon>
        <taxon>Eubacteriales</taxon>
        <taxon>Eubacteriaceae</taxon>
        <taxon>Alkalibaculum</taxon>
    </lineage>
</organism>
<evidence type="ECO:0000256" key="4">
    <source>
        <dbReference type="ARBA" id="ARBA00023163"/>
    </source>
</evidence>
<dbReference type="InterPro" id="IPR036388">
    <property type="entry name" value="WH-like_DNA-bd_sf"/>
</dbReference>
<proteinExistence type="inferred from homology"/>
<evidence type="ECO:0000256" key="5">
    <source>
        <dbReference type="ARBA" id="ARBA00046337"/>
    </source>
</evidence>
<protein>
    <recommendedName>
        <fullName evidence="6">HTH-type transcriptional regulator SarZ</fullName>
    </recommendedName>
    <alternativeName>
        <fullName evidence="7">Staphylococcal accessory regulator Z</fullName>
    </alternativeName>
</protein>
<dbReference type="SMART" id="SM00347">
    <property type="entry name" value="HTH_MARR"/>
    <property type="match status" value="1"/>
</dbReference>
<dbReference type="SUPFAM" id="SSF46785">
    <property type="entry name" value="Winged helix' DNA-binding domain"/>
    <property type="match status" value="1"/>
</dbReference>
<evidence type="ECO:0000313" key="9">
    <source>
        <dbReference type="EMBL" id="MPW24601.1"/>
    </source>
</evidence>
<evidence type="ECO:0000256" key="1">
    <source>
        <dbReference type="ARBA" id="ARBA00004496"/>
    </source>
</evidence>